<accession>A0A5B7IY07</accession>
<comment type="caution">
    <text evidence="2">The sequence shown here is derived from an EMBL/GenBank/DDBJ whole genome shotgun (WGS) entry which is preliminary data.</text>
</comment>
<feature type="compositionally biased region" description="Low complexity" evidence="1">
    <location>
        <begin position="19"/>
        <end position="29"/>
    </location>
</feature>
<evidence type="ECO:0000313" key="3">
    <source>
        <dbReference type="Proteomes" id="UP000324222"/>
    </source>
</evidence>
<feature type="compositionally biased region" description="Low complexity" evidence="1">
    <location>
        <begin position="1"/>
        <end position="11"/>
    </location>
</feature>
<evidence type="ECO:0000313" key="2">
    <source>
        <dbReference type="EMBL" id="MPC85518.1"/>
    </source>
</evidence>
<dbReference type="Proteomes" id="UP000324222">
    <property type="component" value="Unassembled WGS sequence"/>
</dbReference>
<gene>
    <name evidence="2" type="ORF">E2C01_080297</name>
</gene>
<evidence type="ECO:0000256" key="1">
    <source>
        <dbReference type="SAM" id="MobiDB-lite"/>
    </source>
</evidence>
<feature type="region of interest" description="Disordered" evidence="1">
    <location>
        <begin position="1"/>
        <end position="31"/>
    </location>
</feature>
<keyword evidence="3" id="KW-1185">Reference proteome</keyword>
<reference evidence="2 3" key="1">
    <citation type="submission" date="2019-05" db="EMBL/GenBank/DDBJ databases">
        <title>Another draft genome of Portunus trituberculatus and its Hox gene families provides insights of decapod evolution.</title>
        <authorList>
            <person name="Jeong J.-H."/>
            <person name="Song I."/>
            <person name="Kim S."/>
            <person name="Choi T."/>
            <person name="Kim D."/>
            <person name="Ryu S."/>
            <person name="Kim W."/>
        </authorList>
    </citation>
    <scope>NUCLEOTIDE SEQUENCE [LARGE SCALE GENOMIC DNA]</scope>
    <source>
        <tissue evidence="2">Muscle</tissue>
    </source>
</reference>
<dbReference type="AlphaFoldDB" id="A0A5B7IY07"/>
<dbReference type="EMBL" id="VSRR010068685">
    <property type="protein sequence ID" value="MPC85518.1"/>
    <property type="molecule type" value="Genomic_DNA"/>
</dbReference>
<organism evidence="2 3">
    <name type="scientific">Portunus trituberculatus</name>
    <name type="common">Swimming crab</name>
    <name type="synonym">Neptunus trituberculatus</name>
    <dbReference type="NCBI Taxonomy" id="210409"/>
    <lineage>
        <taxon>Eukaryota</taxon>
        <taxon>Metazoa</taxon>
        <taxon>Ecdysozoa</taxon>
        <taxon>Arthropoda</taxon>
        <taxon>Crustacea</taxon>
        <taxon>Multicrustacea</taxon>
        <taxon>Malacostraca</taxon>
        <taxon>Eumalacostraca</taxon>
        <taxon>Eucarida</taxon>
        <taxon>Decapoda</taxon>
        <taxon>Pleocyemata</taxon>
        <taxon>Brachyura</taxon>
        <taxon>Eubrachyura</taxon>
        <taxon>Portunoidea</taxon>
        <taxon>Portunidae</taxon>
        <taxon>Portuninae</taxon>
        <taxon>Portunus</taxon>
    </lineage>
</organism>
<name>A0A5B7IY07_PORTR</name>
<proteinExistence type="predicted"/>
<protein>
    <submittedName>
        <fullName evidence="2">Uncharacterized protein</fullName>
    </submittedName>
</protein>
<sequence>MALPPSHHSTPTPAPLAPSPRALAANLPSNDVSGAGESVPIFCGGGSGGVGDREDHVTPTARLIEVAVIIQRIESITHGIWFICKRGDDNGH</sequence>